<evidence type="ECO:0000256" key="5">
    <source>
        <dbReference type="ARBA" id="ARBA00023146"/>
    </source>
</evidence>
<dbReference type="GO" id="GO:0004828">
    <property type="term" value="F:serine-tRNA ligase activity"/>
    <property type="evidence" value="ECO:0007669"/>
    <property type="project" value="UniProtKB-EC"/>
</dbReference>
<evidence type="ECO:0000256" key="3">
    <source>
        <dbReference type="ARBA" id="ARBA00022741"/>
    </source>
</evidence>
<name>A0AAV5RQR1_MAUHU</name>
<evidence type="ECO:0000256" key="8">
    <source>
        <dbReference type="PIRSR" id="PIRSR001529-1"/>
    </source>
</evidence>
<evidence type="ECO:0000256" key="7">
    <source>
        <dbReference type="ARBA" id="ARBA00034892"/>
    </source>
</evidence>
<feature type="binding site" evidence="8">
    <location>
        <position position="313"/>
    </location>
    <ligand>
        <name>L-serine</name>
        <dbReference type="ChEBI" id="CHEBI:33384"/>
    </ligand>
</feature>
<evidence type="ECO:0000313" key="12">
    <source>
        <dbReference type="EMBL" id="GMM53472.1"/>
    </source>
</evidence>
<gene>
    <name evidence="12" type="ORF">DAKH74_000880</name>
</gene>
<dbReference type="Proteomes" id="UP001377567">
    <property type="component" value="Unassembled WGS sequence"/>
</dbReference>
<dbReference type="PRINTS" id="PR00981">
    <property type="entry name" value="TRNASYNTHSER"/>
</dbReference>
<sequence>MLRSRVIRRCLASNVQTSHFIRKPQFDLKYIVDNLPKYQHSIKSRELVSEKELLGKLQLLPTQVEELKTLNKDINDIQRTRNALEANIKQDKSKLKELLPEIKSLKERFQSTTLVINDITGRIEETASALPNLLNDKAPLNGIPEVVHWINKPSTEPSPDEERSHVEIMKRKNMIDLQSASNTTGTSSYYLLNEGAQLEIALTNYAIDIARKHGFQFVIPPSLARLGVIDACGFRPRDMNGEKQIYAIEGQDVGLVATAEITLAALGFNNTINLGDDGVKRVVGLSRCYRAEAGARGKDTKGLYRVHEFSKVEMFCWSTPERSNDVVESLKDIQIELFTNLGLYAKVINMPSNDLGNPAFNKYDIEAWMPGRGSFGEISSTSNCTDYQSRRLNSKYKADDGKLKFVHTINGTAMAVPRVLLAIVENFYEKETGDIKVPEPLIPYMGGKKYI</sequence>
<evidence type="ECO:0000256" key="9">
    <source>
        <dbReference type="PIRSR" id="PIRSR001529-2"/>
    </source>
</evidence>
<reference evidence="12 13" key="1">
    <citation type="journal article" date="2023" name="Elife">
        <title>Identification of key yeast species and microbe-microbe interactions impacting larval growth of Drosophila in the wild.</title>
        <authorList>
            <person name="Mure A."/>
            <person name="Sugiura Y."/>
            <person name="Maeda R."/>
            <person name="Honda K."/>
            <person name="Sakurai N."/>
            <person name="Takahashi Y."/>
            <person name="Watada M."/>
            <person name="Katoh T."/>
            <person name="Gotoh A."/>
            <person name="Gotoh Y."/>
            <person name="Taniguchi I."/>
            <person name="Nakamura K."/>
            <person name="Hayashi T."/>
            <person name="Katayama T."/>
            <person name="Uemura T."/>
            <person name="Hattori Y."/>
        </authorList>
    </citation>
    <scope>NUCLEOTIDE SEQUENCE [LARGE SCALE GENOMIC DNA]</scope>
    <source>
        <strain evidence="12 13">KH-74</strain>
    </source>
</reference>
<dbReference type="SUPFAM" id="SSF55681">
    <property type="entry name" value="Class II aaRS and biotin synthetases"/>
    <property type="match status" value="1"/>
</dbReference>
<dbReference type="EMBL" id="BTGD01000001">
    <property type="protein sequence ID" value="GMM53472.1"/>
    <property type="molecule type" value="Genomic_DNA"/>
</dbReference>
<evidence type="ECO:0000259" key="11">
    <source>
        <dbReference type="PROSITE" id="PS50862"/>
    </source>
</evidence>
<proteinExistence type="predicted"/>
<dbReference type="NCBIfam" id="TIGR00414">
    <property type="entry name" value="serS"/>
    <property type="match status" value="1"/>
</dbReference>
<comment type="caution">
    <text evidence="12">The sequence shown here is derived from an EMBL/GenBank/DDBJ whole genome shotgun (WGS) entry which is preliminary data.</text>
</comment>
<dbReference type="Pfam" id="PF00587">
    <property type="entry name" value="tRNA-synt_2b"/>
    <property type="match status" value="1"/>
</dbReference>
<keyword evidence="3" id="KW-0547">Nucleotide-binding</keyword>
<dbReference type="SUPFAM" id="SSF46589">
    <property type="entry name" value="tRNA-binding arm"/>
    <property type="match status" value="1"/>
</dbReference>
<dbReference type="PIRSF" id="PIRSF001529">
    <property type="entry name" value="Ser-tRNA-synth_IIa"/>
    <property type="match status" value="1"/>
</dbReference>
<dbReference type="InterPro" id="IPR002314">
    <property type="entry name" value="aa-tRNA-synt_IIb"/>
</dbReference>
<dbReference type="EC" id="6.1.1.11" evidence="1"/>
<dbReference type="AlphaFoldDB" id="A0AAV5RQR1"/>
<dbReference type="InterPro" id="IPR002317">
    <property type="entry name" value="Ser-tRNA-ligase_type_1"/>
</dbReference>
<dbReference type="GO" id="GO:0005524">
    <property type="term" value="F:ATP binding"/>
    <property type="evidence" value="ECO:0007669"/>
    <property type="project" value="UniProtKB-KW"/>
</dbReference>
<feature type="site" description="Important for serine binding" evidence="8">
    <location>
        <position position="412"/>
    </location>
</feature>
<evidence type="ECO:0000256" key="2">
    <source>
        <dbReference type="ARBA" id="ARBA00022598"/>
    </source>
</evidence>
<feature type="binding site" evidence="9">
    <location>
        <begin position="306"/>
        <end position="309"/>
    </location>
    <ligand>
        <name>ATP</name>
        <dbReference type="ChEBI" id="CHEBI:30616"/>
    </ligand>
</feature>
<evidence type="ECO:0000313" key="13">
    <source>
        <dbReference type="Proteomes" id="UP001377567"/>
    </source>
</evidence>
<keyword evidence="10" id="KW-0175">Coiled coil</keyword>
<dbReference type="InterPro" id="IPR045864">
    <property type="entry name" value="aa-tRNA-synth_II/BPL/LPL"/>
</dbReference>
<dbReference type="PROSITE" id="PS50862">
    <property type="entry name" value="AA_TRNA_LIGASE_II"/>
    <property type="match status" value="1"/>
</dbReference>
<feature type="coiled-coil region" evidence="10">
    <location>
        <begin position="67"/>
        <end position="94"/>
    </location>
</feature>
<evidence type="ECO:0000256" key="10">
    <source>
        <dbReference type="SAM" id="Coils"/>
    </source>
</evidence>
<evidence type="ECO:0000256" key="6">
    <source>
        <dbReference type="ARBA" id="ARBA00031113"/>
    </source>
</evidence>
<feature type="binding site" evidence="9">
    <location>
        <begin position="290"/>
        <end position="292"/>
    </location>
    <ligand>
        <name>ATP</name>
        <dbReference type="ChEBI" id="CHEBI:30616"/>
    </ligand>
</feature>
<feature type="domain" description="Aminoacyl-transfer RNA synthetases class-II family profile" evidence="11">
    <location>
        <begin position="160"/>
        <end position="440"/>
    </location>
</feature>
<evidence type="ECO:0000256" key="4">
    <source>
        <dbReference type="ARBA" id="ARBA00022840"/>
    </source>
</evidence>
<keyword evidence="5" id="KW-0030">Aminoacyl-tRNA synthetase</keyword>
<dbReference type="InterPro" id="IPR006195">
    <property type="entry name" value="aa-tRNA-synth_II"/>
</dbReference>
<feature type="binding site" evidence="8">
    <location>
        <position position="290"/>
    </location>
    <ligand>
        <name>L-serine</name>
        <dbReference type="ChEBI" id="CHEBI:33384"/>
    </ligand>
</feature>
<keyword evidence="4 9" id="KW-0067">ATP-binding</keyword>
<keyword evidence="13" id="KW-1185">Reference proteome</keyword>
<dbReference type="PANTHER" id="PTHR11778">
    <property type="entry name" value="SERYL-TRNA SYNTHETASE"/>
    <property type="match status" value="1"/>
</dbReference>
<feature type="binding site" evidence="8">
    <location>
        <position position="258"/>
    </location>
    <ligand>
        <name>L-serine</name>
        <dbReference type="ChEBI" id="CHEBI:33384"/>
    </ligand>
</feature>
<dbReference type="Gene3D" id="3.30.930.10">
    <property type="entry name" value="Bira Bifunctional Protein, Domain 2"/>
    <property type="match status" value="1"/>
</dbReference>
<keyword evidence="2 12" id="KW-0436">Ligase</keyword>
<feature type="binding site" evidence="8">
    <location>
        <position position="410"/>
    </location>
    <ligand>
        <name>L-serine</name>
        <dbReference type="ChEBI" id="CHEBI:33384"/>
    </ligand>
</feature>
<dbReference type="InterPro" id="IPR010978">
    <property type="entry name" value="tRNA-bd_arm"/>
</dbReference>
<accession>A0AAV5RQR1</accession>
<evidence type="ECO:0000256" key="1">
    <source>
        <dbReference type="ARBA" id="ARBA00012840"/>
    </source>
</evidence>
<organism evidence="12 13">
    <name type="scientific">Maudiozyma humilis</name>
    <name type="common">Sour dough yeast</name>
    <name type="synonym">Kazachstania humilis</name>
    <dbReference type="NCBI Taxonomy" id="51915"/>
    <lineage>
        <taxon>Eukaryota</taxon>
        <taxon>Fungi</taxon>
        <taxon>Dikarya</taxon>
        <taxon>Ascomycota</taxon>
        <taxon>Saccharomycotina</taxon>
        <taxon>Saccharomycetes</taxon>
        <taxon>Saccharomycetales</taxon>
        <taxon>Saccharomycetaceae</taxon>
        <taxon>Maudiozyma</taxon>
    </lineage>
</organism>
<dbReference type="GO" id="GO:0006434">
    <property type="term" value="P:seryl-tRNA aminoacylation"/>
    <property type="evidence" value="ECO:0007669"/>
    <property type="project" value="InterPro"/>
</dbReference>
<protein>
    <recommendedName>
        <fullName evidence="1">serine--tRNA ligase</fullName>
        <ecNumber evidence="1">6.1.1.11</ecNumber>
    </recommendedName>
    <alternativeName>
        <fullName evidence="6">Seryl-tRNA synthetase</fullName>
    </alternativeName>
    <alternativeName>
        <fullName evidence="7">Seryl-tRNA(Ser) synthetase</fullName>
    </alternativeName>
</protein>
<feature type="binding site" evidence="9">
    <location>
        <begin position="377"/>
        <end position="380"/>
    </location>
    <ligand>
        <name>ATP</name>
        <dbReference type="ChEBI" id="CHEBI:30616"/>
    </ligand>
</feature>